<reference evidence="1 2" key="1">
    <citation type="journal article" date="2020" name="Mol. Biol. Evol.">
        <title>Distinct Expression and Methylation Patterns for Genes with Different Fates following a Single Whole-Genome Duplication in Flowering Plants.</title>
        <authorList>
            <person name="Shi T."/>
            <person name="Rahmani R.S."/>
            <person name="Gugger P.F."/>
            <person name="Wang M."/>
            <person name="Li H."/>
            <person name="Zhang Y."/>
            <person name="Li Z."/>
            <person name="Wang Q."/>
            <person name="Van de Peer Y."/>
            <person name="Marchal K."/>
            <person name="Chen J."/>
        </authorList>
    </citation>
    <scope>NUCLEOTIDE SEQUENCE [LARGE SCALE GENOMIC DNA]</scope>
    <source>
        <tissue evidence="1">Leaf</tissue>
    </source>
</reference>
<sequence length="101" mass="11202">MSPFCWNAIMRLLCSAHPGHILSSSALFSVTNNVICLKTLTFKSYQLICDGLFGFPIFTSFHYMAFTRLVYLFSSVDLCSSTNGHEKSATLDADLNLSHAL</sequence>
<protein>
    <submittedName>
        <fullName evidence="1">Uncharacterized protein</fullName>
    </submittedName>
</protein>
<organism evidence="1 2">
    <name type="scientific">Nelumbo nucifera</name>
    <name type="common">Sacred lotus</name>
    <dbReference type="NCBI Taxonomy" id="4432"/>
    <lineage>
        <taxon>Eukaryota</taxon>
        <taxon>Viridiplantae</taxon>
        <taxon>Streptophyta</taxon>
        <taxon>Embryophyta</taxon>
        <taxon>Tracheophyta</taxon>
        <taxon>Spermatophyta</taxon>
        <taxon>Magnoliopsida</taxon>
        <taxon>Proteales</taxon>
        <taxon>Nelumbonaceae</taxon>
        <taxon>Nelumbo</taxon>
    </lineage>
</organism>
<comment type="caution">
    <text evidence="1">The sequence shown here is derived from an EMBL/GenBank/DDBJ whole genome shotgun (WGS) entry which is preliminary data.</text>
</comment>
<name>A0A822YW04_NELNU</name>
<accession>A0A822YW04</accession>
<dbReference type="AlphaFoldDB" id="A0A822YW04"/>
<dbReference type="Proteomes" id="UP000607653">
    <property type="component" value="Unassembled WGS sequence"/>
</dbReference>
<proteinExistence type="predicted"/>
<evidence type="ECO:0000313" key="1">
    <source>
        <dbReference type="EMBL" id="DAD35305.1"/>
    </source>
</evidence>
<keyword evidence="2" id="KW-1185">Reference proteome</keyword>
<dbReference type="EMBL" id="DUZY01000004">
    <property type="protein sequence ID" value="DAD35305.1"/>
    <property type="molecule type" value="Genomic_DNA"/>
</dbReference>
<gene>
    <name evidence="1" type="ORF">HUJ06_005945</name>
</gene>
<evidence type="ECO:0000313" key="2">
    <source>
        <dbReference type="Proteomes" id="UP000607653"/>
    </source>
</evidence>